<dbReference type="EMBL" id="LT607752">
    <property type="protein sequence ID" value="SCG50147.1"/>
    <property type="molecule type" value="Genomic_DNA"/>
</dbReference>
<dbReference type="PROSITE" id="PS50949">
    <property type="entry name" value="HTH_GNTR"/>
    <property type="match status" value="1"/>
</dbReference>
<dbReference type="PANTHER" id="PTHR44846">
    <property type="entry name" value="MANNOSYL-D-GLYCERATE TRANSPORT/METABOLISM SYSTEM REPRESSOR MNGR-RELATED"/>
    <property type="match status" value="1"/>
</dbReference>
<keyword evidence="5" id="KW-1185">Reference proteome</keyword>
<accession>A0A125Q1Z2</accession>
<organism evidence="4 5">
    <name type="scientific">Micromonospora rifamycinica</name>
    <dbReference type="NCBI Taxonomy" id="291594"/>
    <lineage>
        <taxon>Bacteria</taxon>
        <taxon>Bacillati</taxon>
        <taxon>Actinomycetota</taxon>
        <taxon>Actinomycetes</taxon>
        <taxon>Micromonosporales</taxon>
        <taxon>Micromonosporaceae</taxon>
        <taxon>Micromonospora</taxon>
    </lineage>
</organism>
<reference evidence="5" key="1">
    <citation type="submission" date="2016-06" db="EMBL/GenBank/DDBJ databases">
        <authorList>
            <person name="Varghese N."/>
            <person name="Submissions Spin"/>
        </authorList>
    </citation>
    <scope>NUCLEOTIDE SEQUENCE [LARGE SCALE GENOMIC DNA]</scope>
    <source>
        <strain evidence="5">DSM 44983</strain>
    </source>
</reference>
<evidence type="ECO:0000256" key="1">
    <source>
        <dbReference type="ARBA" id="ARBA00023015"/>
    </source>
</evidence>
<dbReference type="RefSeq" id="WP_067303456.1">
    <property type="nucleotide sequence ID" value="NZ_JBEYAT010000019.1"/>
</dbReference>
<proteinExistence type="predicted"/>
<dbReference type="InterPro" id="IPR036388">
    <property type="entry name" value="WH-like_DNA-bd_sf"/>
</dbReference>
<dbReference type="InterPro" id="IPR036390">
    <property type="entry name" value="WH_DNA-bd_sf"/>
</dbReference>
<evidence type="ECO:0000256" key="2">
    <source>
        <dbReference type="ARBA" id="ARBA00023125"/>
    </source>
</evidence>
<dbReference type="SMART" id="SM00345">
    <property type="entry name" value="HTH_GNTR"/>
    <property type="match status" value="1"/>
</dbReference>
<sequence length="75" mass="8363">MPQAPLYEQIIADVSASIRAGTLHPDDKLPSIAELREQYQSSAWPVRYALRILEERGWIVTRQGKGSFVASKPPA</sequence>
<protein>
    <submittedName>
        <fullName evidence="4">Regulatory protein, gntR family</fullName>
    </submittedName>
</protein>
<dbReference type="GO" id="GO:0003700">
    <property type="term" value="F:DNA-binding transcription factor activity"/>
    <property type="evidence" value="ECO:0007669"/>
    <property type="project" value="InterPro"/>
</dbReference>
<evidence type="ECO:0000313" key="4">
    <source>
        <dbReference type="EMBL" id="SCG50147.1"/>
    </source>
</evidence>
<gene>
    <name evidence="4" type="ORF">GA0070623_1782</name>
</gene>
<evidence type="ECO:0000256" key="3">
    <source>
        <dbReference type="ARBA" id="ARBA00023163"/>
    </source>
</evidence>
<name>A0A125Q1Z2_9ACTN</name>
<dbReference type="Gene3D" id="1.10.10.10">
    <property type="entry name" value="Winged helix-like DNA-binding domain superfamily/Winged helix DNA-binding domain"/>
    <property type="match status" value="1"/>
</dbReference>
<dbReference type="SUPFAM" id="SSF46785">
    <property type="entry name" value="Winged helix' DNA-binding domain"/>
    <property type="match status" value="1"/>
</dbReference>
<dbReference type="Proteomes" id="UP000198226">
    <property type="component" value="Chromosome I"/>
</dbReference>
<dbReference type="Pfam" id="PF00392">
    <property type="entry name" value="GntR"/>
    <property type="match status" value="1"/>
</dbReference>
<evidence type="ECO:0000313" key="5">
    <source>
        <dbReference type="Proteomes" id="UP000198226"/>
    </source>
</evidence>
<dbReference type="GO" id="GO:0003677">
    <property type="term" value="F:DNA binding"/>
    <property type="evidence" value="ECO:0007669"/>
    <property type="project" value="UniProtKB-KW"/>
</dbReference>
<keyword evidence="3" id="KW-0804">Transcription</keyword>
<dbReference type="InterPro" id="IPR050679">
    <property type="entry name" value="Bact_HTH_transcr_reg"/>
</dbReference>
<dbReference type="AlphaFoldDB" id="A0A125Q1Z2"/>
<dbReference type="InterPro" id="IPR000524">
    <property type="entry name" value="Tscrpt_reg_HTH_GntR"/>
</dbReference>
<keyword evidence="2" id="KW-0238">DNA-binding</keyword>
<keyword evidence="1" id="KW-0805">Transcription regulation</keyword>
<dbReference type="CDD" id="cd07377">
    <property type="entry name" value="WHTH_GntR"/>
    <property type="match status" value="1"/>
</dbReference>
<dbReference type="OrthoDB" id="3579313at2"/>
<dbReference type="PANTHER" id="PTHR44846:SF16">
    <property type="entry name" value="TRANSCRIPTIONAL REGULATOR PHNF-RELATED"/>
    <property type="match status" value="1"/>
</dbReference>